<comment type="caution">
    <text evidence="1">The sequence shown here is derived from an EMBL/GenBank/DDBJ whole genome shotgun (WGS) entry which is preliminary data.</text>
</comment>
<dbReference type="EMBL" id="AKCV02000026">
    <property type="protein sequence ID" value="TMS56766.1"/>
    <property type="molecule type" value="Genomic_DNA"/>
</dbReference>
<name>A0ACD3SKJ7_9BURK</name>
<sequence>MRSKVRVPSARSASRSTGACMKTDRLLRPRSIAIVGASDTVGPGFNAWKALEHVGFEGQVHLVNPNKPELFGRKTYASLNDIDSDVDAVFVAVAAHRVLEVADQAIARNAGALAIMSSGFSDAGDEGTALQQALAERANAHQLAVCGPNCLGLLNFSARSALFGTSLPDRVERGNIAAVVQSGSIGIALLNSARGLGLSHMITSGNEAVTTTADYLEALIEDDAVKTIIIFAEQIRKPAKFMEMVKRARSVGKPVIVLKSGRSERGQAAVMAHTGAVAGSVEACDAALAASGAIQVFTLDELLETAALVSQLRGRPTATGVGAMSLSGGEIALALDAIDDAGVAFPPLGKAAEETIGGLMPEYAHLSNPLDLTWAGLYDANVAEGCARALGSQPDVGSLLLLQDAPTGLGAQQAGRYATLLQAVARGAEAAGKPLIALSNLSDDPHPELKRAAQSVGVPYLRGTREALSALARYSRWATHPAPAPLPTTPAKVLTEVNAALDQYQTRMPAEHEARDMLTGYGVTGPEERFVQTAQEAADAAGAIGFPVVLKCMVVDMVHKSDAGFVRLKLATPEAVRDAAEDMLTRARAAGGGAVLGLLVQKMAAPVAEILVGARVDPDFGPLIVVGAGGIHVELYKDVAIRIAPISETEALAALESTKAARILDGFRGSPPADKAAVARMVSNLSRFIADFADRVKEVEINPLAVFEDGKGCAALDCVIVPSTDRS</sequence>
<accession>A0ACD3SKJ7</accession>
<gene>
    <name evidence="1" type="ORF">MW7_016980</name>
</gene>
<protein>
    <submittedName>
        <fullName evidence="1">Acetate--CoA ligase family protein</fullName>
    </submittedName>
</protein>
<organism evidence="1 2">
    <name type="scientific">Imbroritus primus</name>
    <dbReference type="NCBI Taxonomy" id="3058603"/>
    <lineage>
        <taxon>Bacteria</taxon>
        <taxon>Pseudomonadati</taxon>
        <taxon>Pseudomonadota</taxon>
        <taxon>Betaproteobacteria</taxon>
        <taxon>Burkholderiales</taxon>
        <taxon>Burkholderiaceae</taxon>
        <taxon>Imbroritus</taxon>
    </lineage>
</organism>
<evidence type="ECO:0000313" key="1">
    <source>
        <dbReference type="EMBL" id="TMS56766.1"/>
    </source>
</evidence>
<dbReference type="Proteomes" id="UP000004277">
    <property type="component" value="Unassembled WGS sequence"/>
</dbReference>
<proteinExistence type="predicted"/>
<keyword evidence="1" id="KW-0436">Ligase</keyword>
<evidence type="ECO:0000313" key="2">
    <source>
        <dbReference type="Proteomes" id="UP000004277"/>
    </source>
</evidence>
<keyword evidence="2" id="KW-1185">Reference proteome</keyword>
<reference evidence="1" key="1">
    <citation type="submission" date="2019-05" db="EMBL/GenBank/DDBJ databases">
        <title>Revised genome assembly of Burkholderiaceae (previously Ralstonia) sp. PBA.</title>
        <authorList>
            <person name="Gan H.M."/>
        </authorList>
    </citation>
    <scope>NUCLEOTIDE SEQUENCE</scope>
    <source>
        <strain evidence="1">PBA</strain>
    </source>
</reference>